<keyword evidence="3" id="KW-1185">Reference proteome</keyword>
<protein>
    <submittedName>
        <fullName evidence="2">Alpha-methylacyl-CoA racemase</fullName>
        <ecNumber evidence="2">5.1.99.4</ecNumber>
    </submittedName>
</protein>
<evidence type="ECO:0000313" key="2">
    <source>
        <dbReference type="EMBL" id="MBE1490161.1"/>
    </source>
</evidence>
<dbReference type="Proteomes" id="UP000649753">
    <property type="component" value="Unassembled WGS sequence"/>
</dbReference>
<evidence type="ECO:0000256" key="1">
    <source>
        <dbReference type="SAM" id="MobiDB-lite"/>
    </source>
</evidence>
<dbReference type="EC" id="5.1.99.4" evidence="2"/>
<evidence type="ECO:0000313" key="3">
    <source>
        <dbReference type="Proteomes" id="UP000649753"/>
    </source>
</evidence>
<dbReference type="InterPro" id="IPR044855">
    <property type="entry name" value="CoA-Trfase_III_dom3_sf"/>
</dbReference>
<dbReference type="InterPro" id="IPR050509">
    <property type="entry name" value="CoA-transferase_III"/>
</dbReference>
<dbReference type="AlphaFoldDB" id="A0A927MBM5"/>
<dbReference type="SUPFAM" id="SSF89796">
    <property type="entry name" value="CoA-transferase family III (CaiB/BaiF)"/>
    <property type="match status" value="1"/>
</dbReference>
<sequence>MTAPRPAAPGGPLHGVRIVELAGIGPGPFAAMVLADLGADVVRVDRVAEVRPERFGTPHPDLLNRGRRSLAVDLKTAAGREVVRDLVRAADVLVEGFRPGVTERLGLGPEDCLAVNPRLVYGRMTGWGQDGPNAPYAGHDIDYLALTGVLHGIGRADGPPVPPMNLVGDFGGGGMLLALGVVCALFDVRGGGTGQVVDAAMVDGVALLSTMIHSLRGMGMWQDSRGVNMFDGGAPFYDTYECADGKYLAVGAVEPQFYAELVRRTGFPLAPDEALDRTDPANWPALRQAWARLFRTRSRDDWAGLLEHTDACVVPVLDWREAPRHPHLAARGVFVTHAGAEQPAPAPRFSRTPGAIRRPPPHPGEHTDEVLAELGLDADRIGRLRGDGAVA</sequence>
<organism evidence="2 3">
    <name type="scientific">Plantactinospora soyae</name>
    <dbReference type="NCBI Taxonomy" id="1544732"/>
    <lineage>
        <taxon>Bacteria</taxon>
        <taxon>Bacillati</taxon>
        <taxon>Actinomycetota</taxon>
        <taxon>Actinomycetes</taxon>
        <taxon>Micromonosporales</taxon>
        <taxon>Micromonosporaceae</taxon>
        <taxon>Plantactinospora</taxon>
    </lineage>
</organism>
<dbReference type="Pfam" id="PF02515">
    <property type="entry name" value="CoA_transf_3"/>
    <property type="match status" value="1"/>
</dbReference>
<comment type="caution">
    <text evidence="2">The sequence shown here is derived from an EMBL/GenBank/DDBJ whole genome shotgun (WGS) entry which is preliminary data.</text>
</comment>
<reference evidence="2" key="1">
    <citation type="submission" date="2020-10" db="EMBL/GenBank/DDBJ databases">
        <title>Sequencing the genomes of 1000 actinobacteria strains.</title>
        <authorList>
            <person name="Klenk H.-P."/>
        </authorList>
    </citation>
    <scope>NUCLEOTIDE SEQUENCE</scope>
    <source>
        <strain evidence="2">DSM 46832</strain>
    </source>
</reference>
<dbReference type="EMBL" id="JADBEB010000001">
    <property type="protein sequence ID" value="MBE1490161.1"/>
    <property type="molecule type" value="Genomic_DNA"/>
</dbReference>
<keyword evidence="2" id="KW-0413">Isomerase</keyword>
<dbReference type="RefSeq" id="WP_192769496.1">
    <property type="nucleotide sequence ID" value="NZ_JADBEB010000001.1"/>
</dbReference>
<feature type="region of interest" description="Disordered" evidence="1">
    <location>
        <begin position="341"/>
        <end position="367"/>
    </location>
</feature>
<dbReference type="Gene3D" id="3.30.1540.10">
    <property type="entry name" value="formyl-coa transferase, domain 3"/>
    <property type="match status" value="1"/>
</dbReference>
<name>A0A927MBM5_9ACTN</name>
<dbReference type="PANTHER" id="PTHR48228">
    <property type="entry name" value="SUCCINYL-COA--D-CITRAMALATE COA-TRANSFERASE"/>
    <property type="match status" value="1"/>
</dbReference>
<dbReference type="PANTHER" id="PTHR48228:SF5">
    <property type="entry name" value="ALPHA-METHYLACYL-COA RACEMASE"/>
    <property type="match status" value="1"/>
</dbReference>
<dbReference type="InterPro" id="IPR023606">
    <property type="entry name" value="CoA-Trfase_III_dom_1_sf"/>
</dbReference>
<proteinExistence type="predicted"/>
<dbReference type="InterPro" id="IPR003673">
    <property type="entry name" value="CoA-Trfase_fam_III"/>
</dbReference>
<dbReference type="Gene3D" id="3.40.50.10540">
    <property type="entry name" value="Crotonobetainyl-coa:carnitine coa-transferase, domain 1"/>
    <property type="match status" value="1"/>
</dbReference>
<gene>
    <name evidence="2" type="ORF">H4W31_005799</name>
</gene>
<accession>A0A927MBM5</accession>
<dbReference type="GO" id="GO:0008111">
    <property type="term" value="F:alpha-methylacyl-CoA racemase activity"/>
    <property type="evidence" value="ECO:0007669"/>
    <property type="project" value="UniProtKB-EC"/>
</dbReference>